<dbReference type="AlphaFoldDB" id="A0A0D6XRD5"/>
<dbReference type="Pfam" id="PF08861">
    <property type="entry name" value="DUF1828"/>
    <property type="match status" value="1"/>
</dbReference>
<evidence type="ECO:0000313" key="4">
    <source>
        <dbReference type="EMBL" id="SUM57191.1"/>
    </source>
</evidence>
<sequence length="262" mass="30381">MATFNAVLLKKEYVTWYEKELEFSDLSSNTVRIDTPFKDSALDNIVIYALYDQSSNTITLSDDGYTIFGLERNGIFINKSKERKKAFEEHLSAYGVMYNHSTDDIFIKTNYKNFNLSKHNLLQCLIFINDMYVLSKSRVQNIFSESVASKLDEHNISYGRDLPIIGTSGIVHSFDFFISANKNQKEKFINVISNPNNSMVIKSKLTDAMQARKIKRHRPNEFVFILNDAKEINIQNEKFLNENEINTINYSELDSKIEYLIN</sequence>
<dbReference type="OrthoDB" id="1321863at2"/>
<dbReference type="RefSeq" id="WP_044359797.1">
    <property type="nucleotide sequence ID" value="NZ_JXWY01000032.1"/>
</dbReference>
<gene>
    <name evidence="4" type="ORF">NCTC13832_00863</name>
    <name evidence="3" type="ORF">TP70_04635</name>
</gene>
<reference evidence="4 6" key="2">
    <citation type="submission" date="2018-06" db="EMBL/GenBank/DDBJ databases">
        <authorList>
            <consortium name="Pathogen Informatics"/>
            <person name="Doyle S."/>
        </authorList>
    </citation>
    <scope>NUCLEOTIDE SEQUENCE [LARGE SCALE GENOMIC DNA]</scope>
    <source>
        <strain evidence="4 6">NCTC13832</strain>
    </source>
</reference>
<organism evidence="4 6">
    <name type="scientific">Staphylococcus microti</name>
    <dbReference type="NCBI Taxonomy" id="569857"/>
    <lineage>
        <taxon>Bacteria</taxon>
        <taxon>Bacillati</taxon>
        <taxon>Bacillota</taxon>
        <taxon>Bacilli</taxon>
        <taxon>Bacillales</taxon>
        <taxon>Staphylococcaceae</taxon>
        <taxon>Staphylococcus</taxon>
    </lineage>
</organism>
<dbReference type="EMBL" id="JXWY01000032">
    <property type="protein sequence ID" value="KIX91010.1"/>
    <property type="molecule type" value="Genomic_DNA"/>
</dbReference>
<evidence type="ECO:0000313" key="6">
    <source>
        <dbReference type="Proteomes" id="UP000254100"/>
    </source>
</evidence>
<feature type="domain" description="DUF1829" evidence="2">
    <location>
        <begin position="166"/>
        <end position="252"/>
    </location>
</feature>
<evidence type="ECO:0000259" key="1">
    <source>
        <dbReference type="Pfam" id="PF08861"/>
    </source>
</evidence>
<proteinExistence type="predicted"/>
<name>A0A0D6XRD5_9STAP</name>
<evidence type="ECO:0000259" key="2">
    <source>
        <dbReference type="Pfam" id="PF08862"/>
    </source>
</evidence>
<keyword evidence="5" id="KW-1185">Reference proteome</keyword>
<feature type="domain" description="DUF1828" evidence="1">
    <location>
        <begin position="35"/>
        <end position="128"/>
    </location>
</feature>
<evidence type="ECO:0000313" key="5">
    <source>
        <dbReference type="Proteomes" id="UP000032366"/>
    </source>
</evidence>
<dbReference type="EMBL" id="UHDT01000001">
    <property type="protein sequence ID" value="SUM57191.1"/>
    <property type="molecule type" value="Genomic_DNA"/>
</dbReference>
<evidence type="ECO:0000313" key="3">
    <source>
        <dbReference type="EMBL" id="KIX91010.1"/>
    </source>
</evidence>
<protein>
    <submittedName>
        <fullName evidence="4">Domain of uncharacterized function DUF1828</fullName>
    </submittedName>
</protein>
<dbReference type="InterPro" id="IPR014961">
    <property type="entry name" value="DUF1829"/>
</dbReference>
<dbReference type="Proteomes" id="UP000032366">
    <property type="component" value="Unassembled WGS sequence"/>
</dbReference>
<dbReference type="Proteomes" id="UP000254100">
    <property type="component" value="Unassembled WGS sequence"/>
</dbReference>
<dbReference type="InterPro" id="IPR014960">
    <property type="entry name" value="DUF1828"/>
</dbReference>
<reference evidence="3 5" key="1">
    <citation type="submission" date="2015-01" db="EMBL/GenBank/DDBJ databases">
        <authorList>
            <person name="Guo J."/>
        </authorList>
    </citation>
    <scope>NUCLEOTIDE SEQUENCE [LARGE SCALE GENOMIC DNA]</scope>
    <source>
        <strain evidence="3 5">DSM 22147</strain>
    </source>
</reference>
<dbReference type="Pfam" id="PF08862">
    <property type="entry name" value="DUF1829"/>
    <property type="match status" value="1"/>
</dbReference>
<accession>A0A0D6XRD5</accession>